<feature type="region of interest" description="Disordered" evidence="5">
    <location>
        <begin position="1"/>
        <end position="26"/>
    </location>
</feature>
<protein>
    <recommendedName>
        <fullName evidence="6">ANKLE2 third alpha/beta domain-containing protein</fullName>
    </recommendedName>
</protein>
<dbReference type="InterPro" id="IPR036770">
    <property type="entry name" value="Ankyrin_rpt-contain_sf"/>
</dbReference>
<dbReference type="GO" id="GO:0051301">
    <property type="term" value="P:cell division"/>
    <property type="evidence" value="ECO:0007669"/>
    <property type="project" value="UniProtKB-KW"/>
</dbReference>
<feature type="compositionally biased region" description="Basic and acidic residues" evidence="5">
    <location>
        <begin position="1"/>
        <end position="13"/>
    </location>
</feature>
<evidence type="ECO:0000256" key="2">
    <source>
        <dbReference type="ARBA" id="ARBA00022618"/>
    </source>
</evidence>
<comment type="similarity">
    <text evidence="1">Belongs to the ANKLE2 family.</text>
</comment>
<evidence type="ECO:0000259" key="6">
    <source>
        <dbReference type="Pfam" id="PF24567"/>
    </source>
</evidence>
<name>A0A3P6QS89_ANISI</name>
<keyword evidence="8" id="KW-1185">Reference proteome</keyword>
<dbReference type="InterPro" id="IPR002110">
    <property type="entry name" value="Ankyrin_rpt"/>
</dbReference>
<dbReference type="GO" id="GO:0051721">
    <property type="term" value="F:protein phosphatase 2A binding"/>
    <property type="evidence" value="ECO:0007669"/>
    <property type="project" value="TreeGrafter"/>
</dbReference>
<proteinExistence type="inferred from homology"/>
<keyword evidence="4" id="KW-0131">Cell cycle</keyword>
<dbReference type="SUPFAM" id="SSF48403">
    <property type="entry name" value="Ankyrin repeat"/>
    <property type="match status" value="1"/>
</dbReference>
<evidence type="ECO:0000256" key="1">
    <source>
        <dbReference type="ARBA" id="ARBA00007597"/>
    </source>
</evidence>
<dbReference type="OrthoDB" id="7446186at2759"/>
<evidence type="ECO:0000256" key="3">
    <source>
        <dbReference type="ARBA" id="ARBA00023043"/>
    </source>
</evidence>
<evidence type="ECO:0000313" key="8">
    <source>
        <dbReference type="Proteomes" id="UP000267096"/>
    </source>
</evidence>
<feature type="domain" description="ANKLE2 third alpha/beta" evidence="6">
    <location>
        <begin position="231"/>
        <end position="279"/>
    </location>
</feature>
<dbReference type="Pfam" id="PF24567">
    <property type="entry name" value="ANKLE2_3rd"/>
    <property type="match status" value="1"/>
</dbReference>
<dbReference type="AlphaFoldDB" id="A0A3P6QS89"/>
<keyword evidence="3" id="KW-0040">ANK repeat</keyword>
<evidence type="ECO:0000256" key="5">
    <source>
        <dbReference type="SAM" id="MobiDB-lite"/>
    </source>
</evidence>
<organism evidence="7 8">
    <name type="scientific">Anisakis simplex</name>
    <name type="common">Herring worm</name>
    <dbReference type="NCBI Taxonomy" id="6269"/>
    <lineage>
        <taxon>Eukaryota</taxon>
        <taxon>Metazoa</taxon>
        <taxon>Ecdysozoa</taxon>
        <taxon>Nematoda</taxon>
        <taxon>Chromadorea</taxon>
        <taxon>Rhabditida</taxon>
        <taxon>Spirurina</taxon>
        <taxon>Ascaridomorpha</taxon>
        <taxon>Ascaridoidea</taxon>
        <taxon>Anisakidae</taxon>
        <taxon>Anisakis</taxon>
        <taxon>Anisakis simplex complex</taxon>
    </lineage>
</organism>
<gene>
    <name evidence="7" type="ORF">ASIM_LOCUS13079</name>
</gene>
<dbReference type="PANTHER" id="PTHR12349:SF4">
    <property type="entry name" value="ANKYRIN REPEAT AND LEM DOMAIN-CONTAINING PROTEIN 2"/>
    <property type="match status" value="1"/>
</dbReference>
<dbReference type="GO" id="GO:0005783">
    <property type="term" value="C:endoplasmic reticulum"/>
    <property type="evidence" value="ECO:0007669"/>
    <property type="project" value="TreeGrafter"/>
</dbReference>
<dbReference type="EMBL" id="UYRR01031308">
    <property type="protein sequence ID" value="VDK48877.1"/>
    <property type="molecule type" value="Genomic_DNA"/>
</dbReference>
<accession>A0A3P6QS89</accession>
<dbReference type="Proteomes" id="UP000267096">
    <property type="component" value="Unassembled WGS sequence"/>
</dbReference>
<feature type="region of interest" description="Disordered" evidence="5">
    <location>
        <begin position="390"/>
        <end position="413"/>
    </location>
</feature>
<reference evidence="7 8" key="1">
    <citation type="submission" date="2018-11" db="EMBL/GenBank/DDBJ databases">
        <authorList>
            <consortium name="Pathogen Informatics"/>
        </authorList>
    </citation>
    <scope>NUCLEOTIDE SEQUENCE [LARGE SCALE GENOMIC DNA]</scope>
</reference>
<dbReference type="InterPro" id="IPR056237">
    <property type="entry name" value="ANKLE2_3rd"/>
</dbReference>
<dbReference type="Gene3D" id="1.25.40.20">
    <property type="entry name" value="Ankyrin repeat-containing domain"/>
    <property type="match status" value="1"/>
</dbReference>
<keyword evidence="2" id="KW-0132">Cell division</keyword>
<evidence type="ECO:0000256" key="4">
    <source>
        <dbReference type="ARBA" id="ARBA00023306"/>
    </source>
</evidence>
<dbReference type="SMART" id="SM00248">
    <property type="entry name" value="ANK"/>
    <property type="match status" value="2"/>
</dbReference>
<sequence length="480" mass="53678">MNEAKQFAEKGLSESDECGGGECAPSARQHAINEPSVSYPSVSAKQQNNLKKAILANDINEFVKLVQSNPRYLINTSSDTPAIIAEGCRYNALHIASQHGNVLFVNFILDSISDLQLLAHIYGTNEEDARLRSMKLLDAFLNTPDKGAQETALHFASKFGHLDIVERLLGLDCCDKYVLNRCGERAQDVCCRRASDVNKGNKDAILSLFNQVYIALYRPNDCSTCAVITPPGPMSIRDSDEFYKRWVDEGRESGLKDPVKGYERVGRVMAKDRGIGWRETWLFAGGVLVDLDSNHGLEKLNEHLVNNMRGFNELLIDESKDAWLNCIRKKLNFDEALDEGDDQFGDCFDGVDSIGNSDDGGDDDKKNTSLDYVTEKMAALNMDYSVEKLGEEDDTDGNKSDEQFSTPPSSPPESIFLFRNVPSKEDSDLLLALSLIDKKLIQRFGAINEYIYKLEKVSCDIRSEWPSLDSPRAKKRIKRV</sequence>
<evidence type="ECO:0000313" key="7">
    <source>
        <dbReference type="EMBL" id="VDK48877.1"/>
    </source>
</evidence>
<dbReference type="PANTHER" id="PTHR12349">
    <property type="entry name" value="ANKYRIN REPEAT AND LEM DOMAIN-CONTAINING PROTEIN 2"/>
    <property type="match status" value="1"/>
</dbReference>
<dbReference type="Pfam" id="PF00023">
    <property type="entry name" value="Ank"/>
    <property type="match status" value="1"/>
</dbReference>